<reference evidence="3 4" key="1">
    <citation type="journal article" date="2013" name="Curr. Biol.">
        <title>The Genome of the Foraminiferan Reticulomyxa filosa.</title>
        <authorList>
            <person name="Glockner G."/>
            <person name="Hulsmann N."/>
            <person name="Schleicher M."/>
            <person name="Noegel A.A."/>
            <person name="Eichinger L."/>
            <person name="Gallinger C."/>
            <person name="Pawlowski J."/>
            <person name="Sierra R."/>
            <person name="Euteneuer U."/>
            <person name="Pillet L."/>
            <person name="Moustafa A."/>
            <person name="Platzer M."/>
            <person name="Groth M."/>
            <person name="Szafranski K."/>
            <person name="Schliwa M."/>
        </authorList>
    </citation>
    <scope>NUCLEOTIDE SEQUENCE [LARGE SCALE GENOMIC DNA]</scope>
</reference>
<keyword evidence="4" id="KW-1185">Reference proteome</keyword>
<evidence type="ECO:0000256" key="1">
    <source>
        <dbReference type="SAM" id="Coils"/>
    </source>
</evidence>
<name>X6NLZ1_RETFI</name>
<evidence type="ECO:0000256" key="2">
    <source>
        <dbReference type="SAM" id="MobiDB-lite"/>
    </source>
</evidence>
<keyword evidence="1" id="KW-0175">Coiled coil</keyword>
<accession>X6NLZ1</accession>
<organism evidence="3 4">
    <name type="scientific">Reticulomyxa filosa</name>
    <dbReference type="NCBI Taxonomy" id="46433"/>
    <lineage>
        <taxon>Eukaryota</taxon>
        <taxon>Sar</taxon>
        <taxon>Rhizaria</taxon>
        <taxon>Retaria</taxon>
        <taxon>Foraminifera</taxon>
        <taxon>Monothalamids</taxon>
        <taxon>Reticulomyxidae</taxon>
        <taxon>Reticulomyxa</taxon>
    </lineage>
</organism>
<evidence type="ECO:0000313" key="4">
    <source>
        <dbReference type="Proteomes" id="UP000023152"/>
    </source>
</evidence>
<feature type="coiled-coil region" evidence="1">
    <location>
        <begin position="344"/>
        <end position="406"/>
    </location>
</feature>
<evidence type="ECO:0000313" key="3">
    <source>
        <dbReference type="EMBL" id="ETO26918.1"/>
    </source>
</evidence>
<dbReference type="Proteomes" id="UP000023152">
    <property type="component" value="Unassembled WGS sequence"/>
</dbReference>
<comment type="caution">
    <text evidence="3">The sequence shown here is derived from an EMBL/GenBank/DDBJ whole genome shotgun (WGS) entry which is preliminary data.</text>
</comment>
<feature type="compositionally biased region" description="Acidic residues" evidence="2">
    <location>
        <begin position="206"/>
        <end position="222"/>
    </location>
</feature>
<sequence length="528" mass="59867">MTSSMEKLAYKKSTGERGHWHRGQPVKVYSVGLEQWCPGEIFCFNQDEQGLCLDVRYWVEDQMKTKFLDPSSDHLRPIRGVWKYISCVVVIAETSTPYTHTHNMFEPKIKNKGTTSKKMDGQLKKIINCSTTSEEGKRKWLKLQWRMENAAGQSQLMSKELARFSFWVRYRYPSLEDELPPGIVFADEVNEHAGEDREGSVNADANENEEREEHEQVDEDKEQEIQANREKDMNLSMPTKNEQKNVEHDDVISKPLAQINGNDNVTNNGNANSNGTPLPNGNTPNEQLCTPITATSAANHFHNHNHQSICIDTKSEQFDPLVMQTTPQTSHAEFIVPTDWKNEKSKLLEKIAALETEIEMKDQQIQNEEETSEVLLKELELKKHTIVELERELYRLREKITCLKEHIKKQSQANGIAVADATATTDAIDAVAGASASAGAGAATTADANGDARPIKESFTEMSEDDRKSSHSSLIKNNKTIRFVDFCVCDNALIQQIVQQSNKMLREENKTLKEKLKETETSLKLKTR</sequence>
<feature type="compositionally biased region" description="Basic and acidic residues" evidence="2">
    <location>
        <begin position="223"/>
        <end position="233"/>
    </location>
</feature>
<proteinExistence type="predicted"/>
<protein>
    <submittedName>
        <fullName evidence="3">Uncharacterized protein</fullName>
    </submittedName>
</protein>
<dbReference type="EMBL" id="ASPP01007571">
    <property type="protein sequence ID" value="ETO26918.1"/>
    <property type="molecule type" value="Genomic_DNA"/>
</dbReference>
<gene>
    <name evidence="3" type="ORF">RFI_10221</name>
</gene>
<feature type="compositionally biased region" description="Low complexity" evidence="2">
    <location>
        <begin position="260"/>
        <end position="281"/>
    </location>
</feature>
<feature type="compositionally biased region" description="Basic and acidic residues" evidence="2">
    <location>
        <begin position="241"/>
        <end position="252"/>
    </location>
</feature>
<feature type="region of interest" description="Disordered" evidence="2">
    <location>
        <begin position="194"/>
        <end position="281"/>
    </location>
</feature>
<feature type="coiled-coil region" evidence="1">
    <location>
        <begin position="495"/>
        <end position="522"/>
    </location>
</feature>
<dbReference type="AlphaFoldDB" id="X6NLZ1"/>